<feature type="transmembrane region" description="Helical" evidence="3">
    <location>
        <begin position="401"/>
        <end position="424"/>
    </location>
</feature>
<dbReference type="Gene3D" id="3.30.70.1230">
    <property type="entry name" value="Nucleotide cyclase"/>
    <property type="match status" value="1"/>
</dbReference>
<dbReference type="GO" id="GO:0035556">
    <property type="term" value="P:intracellular signal transduction"/>
    <property type="evidence" value="ECO:0007669"/>
    <property type="project" value="InterPro"/>
</dbReference>
<evidence type="ECO:0000256" key="3">
    <source>
        <dbReference type="SAM" id="Phobius"/>
    </source>
</evidence>
<dbReference type="GO" id="GO:0004016">
    <property type="term" value="F:adenylate cyclase activity"/>
    <property type="evidence" value="ECO:0007669"/>
    <property type="project" value="UniProtKB-ARBA"/>
</dbReference>
<dbReference type="Gene3D" id="1.10.8.500">
    <property type="entry name" value="HAMP domain in histidine kinase"/>
    <property type="match status" value="1"/>
</dbReference>
<dbReference type="PROSITE" id="PS50125">
    <property type="entry name" value="GUANYLATE_CYCLASE_2"/>
    <property type="match status" value="1"/>
</dbReference>
<evidence type="ECO:0000256" key="2">
    <source>
        <dbReference type="ARBA" id="ARBA00022989"/>
    </source>
</evidence>
<dbReference type="PANTHER" id="PTHR45655:SF13">
    <property type="entry name" value="SOLUBLE GUANYLATE CYCLASE GCY-32-RELATED"/>
    <property type="match status" value="1"/>
</dbReference>
<dbReference type="CDD" id="cd06225">
    <property type="entry name" value="HAMP"/>
    <property type="match status" value="1"/>
</dbReference>
<keyword evidence="1 3" id="KW-0812">Transmembrane</keyword>
<evidence type="ECO:0000313" key="7">
    <source>
        <dbReference type="Proteomes" id="UP000306192"/>
    </source>
</evidence>
<dbReference type="AlphaFoldDB" id="A0A4T2BU78"/>
<feature type="domain" description="Guanylate cyclase" evidence="4">
    <location>
        <begin position="513"/>
        <end position="640"/>
    </location>
</feature>
<accession>A0A4T2BU78</accession>
<name>A0A4T2BU78_9MICO</name>
<dbReference type="CDD" id="cd07302">
    <property type="entry name" value="CHD"/>
    <property type="match status" value="1"/>
</dbReference>
<dbReference type="SUPFAM" id="SSF55073">
    <property type="entry name" value="Nucleotide cyclase"/>
    <property type="match status" value="1"/>
</dbReference>
<feature type="domain" description="HAMP" evidence="5">
    <location>
        <begin position="421"/>
        <end position="473"/>
    </location>
</feature>
<reference evidence="6 7" key="1">
    <citation type="journal article" date="2019" name="Microorganisms">
        <title>Systematic Affiliation and Genome Analysis of Subtercola vilae DB165(T) with Particular Emphasis on Cold Adaptation of an Isolate from a High-Altitude Cold Volcano Lake.</title>
        <authorList>
            <person name="Villalobos A.S."/>
            <person name="Wiese J."/>
            <person name="Imhoff J.F."/>
            <person name="Dorador C."/>
            <person name="Keller A."/>
            <person name="Hentschel U."/>
        </authorList>
    </citation>
    <scope>NUCLEOTIDE SEQUENCE [LARGE SCALE GENOMIC DNA]</scope>
    <source>
        <strain evidence="6 7">DB165</strain>
    </source>
</reference>
<proteinExistence type="predicted"/>
<dbReference type="PROSITE" id="PS50885">
    <property type="entry name" value="HAMP"/>
    <property type="match status" value="1"/>
</dbReference>
<evidence type="ECO:0000256" key="1">
    <source>
        <dbReference type="ARBA" id="ARBA00022692"/>
    </source>
</evidence>
<dbReference type="OrthoDB" id="9806704at2"/>
<sequence length="683" mass="73733">MLLGVSIGSSLVVGIVGYVSGSDSLRDAAYSKLTETRESRAREITNYVKNTEDSQVVYSRGTTAINAVTAFSAGFDALQSSQLTTEQNAAVDSIYTKTFAPELTARSGLQTDPTAFDPTSPAARYLQYHYTNPTLDYTATLAKDDAGDGSAWSAANNEYQDYFREIITRFGYEDALLLDTTGNVVYSAYKGVELGTNVQTGPYKGTVLASGYNETLNSNQVDFVKITDFERYQPSLGAPAAWIMSPVGEKGKVTGVMAFQLSIASINGIMTANNGWASDGLGETGETYLAGPDQLMRSVSRQLIENPDQFQKDVISAGTAPDVAAREVEVKGSTLLQPVRTAPVQRALAGETGTDITTSYLGTESIVAYAPLNISGLQWVIVARIDTSEAFAAVNDFTRNLVFAIIALILVVSLLSLILAQVFVRPVRRLVGAVRQVTGGDLSVEVPQGARDEFGDLGNAFNDMSRSLRIKQALIDEQTDENEKLLRTLMPDDVAKRYKEGQETITDVHHDVSVLFADLIGYDAYAAGVDPEKELATLNTIVASFDEAAARMGVESVRTLREGYLASCGLGVPRVDNIRRMVEFSLEIRKIIERFNAQHSTNLSLRIGIDAGTVSSGLVGRSSLAYDMWGDAVNLANRVQQVSGAAGLFVSQSVRDRMHDAVVFVEAATIDTADGSQTVWQIK</sequence>
<dbReference type="Pfam" id="PF00211">
    <property type="entry name" value="Guanylate_cyc"/>
    <property type="match status" value="1"/>
</dbReference>
<dbReference type="SMART" id="SM00044">
    <property type="entry name" value="CYCc"/>
    <property type="match status" value="1"/>
</dbReference>
<organism evidence="6 7">
    <name type="scientific">Subtercola vilae</name>
    <dbReference type="NCBI Taxonomy" id="2056433"/>
    <lineage>
        <taxon>Bacteria</taxon>
        <taxon>Bacillati</taxon>
        <taxon>Actinomycetota</taxon>
        <taxon>Actinomycetes</taxon>
        <taxon>Micrococcales</taxon>
        <taxon>Microbacteriaceae</taxon>
        <taxon>Subtercola</taxon>
    </lineage>
</organism>
<dbReference type="GO" id="GO:0016020">
    <property type="term" value="C:membrane"/>
    <property type="evidence" value="ECO:0007669"/>
    <property type="project" value="InterPro"/>
</dbReference>
<gene>
    <name evidence="6" type="ORF">D4765_11920</name>
</gene>
<dbReference type="InterPro" id="IPR003660">
    <property type="entry name" value="HAMP_dom"/>
</dbReference>
<evidence type="ECO:0000259" key="4">
    <source>
        <dbReference type="PROSITE" id="PS50125"/>
    </source>
</evidence>
<dbReference type="PANTHER" id="PTHR45655">
    <property type="entry name" value="GUANYLATE CYCLASE SOLUBLE SUBUNIT BETA-2"/>
    <property type="match status" value="1"/>
</dbReference>
<evidence type="ECO:0000313" key="6">
    <source>
        <dbReference type="EMBL" id="TIH35007.1"/>
    </source>
</evidence>
<dbReference type="InterPro" id="IPR029787">
    <property type="entry name" value="Nucleotide_cyclase"/>
</dbReference>
<dbReference type="GO" id="GO:0009190">
    <property type="term" value="P:cyclic nucleotide biosynthetic process"/>
    <property type="evidence" value="ECO:0007669"/>
    <property type="project" value="InterPro"/>
</dbReference>
<dbReference type="EMBL" id="QYRT01000022">
    <property type="protein sequence ID" value="TIH35007.1"/>
    <property type="molecule type" value="Genomic_DNA"/>
</dbReference>
<dbReference type="Pfam" id="PF00672">
    <property type="entry name" value="HAMP"/>
    <property type="match status" value="1"/>
</dbReference>
<evidence type="ECO:0000259" key="5">
    <source>
        <dbReference type="PROSITE" id="PS50885"/>
    </source>
</evidence>
<dbReference type="Gene3D" id="3.30.450.20">
    <property type="entry name" value="PAS domain"/>
    <property type="match status" value="1"/>
</dbReference>
<dbReference type="SUPFAM" id="SSF158472">
    <property type="entry name" value="HAMP domain-like"/>
    <property type="match status" value="1"/>
</dbReference>
<protein>
    <submittedName>
        <fullName evidence="6">Adenylate/guanylate cyclase domain-containing protein</fullName>
    </submittedName>
</protein>
<dbReference type="Proteomes" id="UP000306192">
    <property type="component" value="Unassembled WGS sequence"/>
</dbReference>
<keyword evidence="2 3" id="KW-1133">Transmembrane helix</keyword>
<keyword evidence="3" id="KW-0472">Membrane</keyword>
<keyword evidence="7" id="KW-1185">Reference proteome</keyword>
<comment type="caution">
    <text evidence="6">The sequence shown here is derived from an EMBL/GenBank/DDBJ whole genome shotgun (WGS) entry which is preliminary data.</text>
</comment>
<dbReference type="SMART" id="SM00304">
    <property type="entry name" value="HAMP"/>
    <property type="match status" value="1"/>
</dbReference>
<dbReference type="InterPro" id="IPR001054">
    <property type="entry name" value="A/G_cyclase"/>
</dbReference>